<proteinExistence type="predicted"/>
<evidence type="ECO:0000313" key="1">
    <source>
        <dbReference type="EMBL" id="KAI0058090.1"/>
    </source>
</evidence>
<reference evidence="1" key="1">
    <citation type="submission" date="2021-03" db="EMBL/GenBank/DDBJ databases">
        <authorList>
            <consortium name="DOE Joint Genome Institute"/>
            <person name="Ahrendt S."/>
            <person name="Looney B.P."/>
            <person name="Miyauchi S."/>
            <person name="Morin E."/>
            <person name="Drula E."/>
            <person name="Courty P.E."/>
            <person name="Chicoki N."/>
            <person name="Fauchery L."/>
            <person name="Kohler A."/>
            <person name="Kuo A."/>
            <person name="Labutti K."/>
            <person name="Pangilinan J."/>
            <person name="Lipzen A."/>
            <person name="Riley R."/>
            <person name="Andreopoulos W."/>
            <person name="He G."/>
            <person name="Johnson J."/>
            <person name="Barry K.W."/>
            <person name="Grigoriev I.V."/>
            <person name="Nagy L."/>
            <person name="Hibbett D."/>
            <person name="Henrissat B."/>
            <person name="Matheny P.B."/>
            <person name="Labbe J."/>
            <person name="Martin F."/>
        </authorList>
    </citation>
    <scope>NUCLEOTIDE SEQUENCE</scope>
    <source>
        <strain evidence="1">HHB10654</strain>
    </source>
</reference>
<gene>
    <name evidence="1" type="ORF">BV25DRAFT_1313455</name>
</gene>
<keyword evidence="2" id="KW-1185">Reference proteome</keyword>
<sequence>MLLPATVLLLVLAVATLRIYSILSPRKRPPARSRQAETCSLAVFLGSGGHSSEALSLMASLDFSRYTPRTYIVSDGDPLSVEKATALELLKARTLSETLRGADSVGEYSILIIPRARRVHQNLLTTPLTALRSLLVSIYHITVSPFLPPFGSRTPVFEVLIFNGPGTCFVLCLAAFLNRFLGLPSPRMIYIESFARVKSLSLTGKLLRPIVDSFVVQWPDVLADGRRGAYYGWLV</sequence>
<evidence type="ECO:0000313" key="2">
    <source>
        <dbReference type="Proteomes" id="UP000814140"/>
    </source>
</evidence>
<name>A0ACB8SPS0_9AGAM</name>
<dbReference type="Proteomes" id="UP000814140">
    <property type="component" value="Unassembled WGS sequence"/>
</dbReference>
<accession>A0ACB8SPS0</accession>
<organism evidence="1 2">
    <name type="scientific">Artomyces pyxidatus</name>
    <dbReference type="NCBI Taxonomy" id="48021"/>
    <lineage>
        <taxon>Eukaryota</taxon>
        <taxon>Fungi</taxon>
        <taxon>Dikarya</taxon>
        <taxon>Basidiomycota</taxon>
        <taxon>Agaricomycotina</taxon>
        <taxon>Agaricomycetes</taxon>
        <taxon>Russulales</taxon>
        <taxon>Auriscalpiaceae</taxon>
        <taxon>Artomyces</taxon>
    </lineage>
</organism>
<reference evidence="1" key="2">
    <citation type="journal article" date="2022" name="New Phytol.">
        <title>Evolutionary transition to the ectomycorrhizal habit in the genomes of a hyperdiverse lineage of mushroom-forming fungi.</title>
        <authorList>
            <person name="Looney B."/>
            <person name="Miyauchi S."/>
            <person name="Morin E."/>
            <person name="Drula E."/>
            <person name="Courty P.E."/>
            <person name="Kohler A."/>
            <person name="Kuo A."/>
            <person name="LaButti K."/>
            <person name="Pangilinan J."/>
            <person name="Lipzen A."/>
            <person name="Riley R."/>
            <person name="Andreopoulos W."/>
            <person name="He G."/>
            <person name="Johnson J."/>
            <person name="Nolan M."/>
            <person name="Tritt A."/>
            <person name="Barry K.W."/>
            <person name="Grigoriev I.V."/>
            <person name="Nagy L.G."/>
            <person name="Hibbett D."/>
            <person name="Henrissat B."/>
            <person name="Matheny P.B."/>
            <person name="Labbe J."/>
            <person name="Martin F.M."/>
        </authorList>
    </citation>
    <scope>NUCLEOTIDE SEQUENCE</scope>
    <source>
        <strain evidence="1">HHB10654</strain>
    </source>
</reference>
<comment type="caution">
    <text evidence="1">The sequence shown here is derived from an EMBL/GenBank/DDBJ whole genome shotgun (WGS) entry which is preliminary data.</text>
</comment>
<protein>
    <submittedName>
        <fullName evidence="1">Oligosaccharide biosynthesis protein Alg14 like protein</fullName>
    </submittedName>
</protein>
<dbReference type="EMBL" id="MU277239">
    <property type="protein sequence ID" value="KAI0058090.1"/>
    <property type="molecule type" value="Genomic_DNA"/>
</dbReference>